<keyword evidence="1" id="KW-0106">Calcium</keyword>
<sequence length="221" mass="23968">MEGLIWALADTNRDGMLDVREFSIAMRLTRNCLAGLQLPPTLPPSLMQVPAGSGPPQVQQHMNAMPMANAVYTQDSCVGFPAPGKQACHLSRQRVGFLTGQAGRSALGMSGLPTTALAHIWTLSDVNKDGKLTVDEFCIAMHLIDMVKAGYALPDQTPPELVQMCGLSRSANNSPQLEPGAPPAQKSPAPKTFEDKRMDNFARGQAELERRRQLLMEEVSD</sequence>
<reference evidence="5 6" key="1">
    <citation type="submission" date="2018-11" db="EMBL/GenBank/DDBJ databases">
        <authorList>
            <consortium name="Pathogen Informatics"/>
        </authorList>
    </citation>
    <scope>NUCLEOTIDE SEQUENCE [LARGE SCALE GENOMIC DNA]</scope>
</reference>
<reference evidence="7" key="2">
    <citation type="submission" date="2019-09" db="UniProtKB">
        <authorList>
            <consortium name="WormBaseParasite"/>
        </authorList>
    </citation>
    <scope>IDENTIFICATION</scope>
</reference>
<dbReference type="CDD" id="cd00052">
    <property type="entry name" value="EH"/>
    <property type="match status" value="1"/>
</dbReference>
<dbReference type="EMBL" id="UZAH01040659">
    <property type="protein sequence ID" value="VDP59008.1"/>
    <property type="molecule type" value="Genomic_DNA"/>
</dbReference>
<dbReference type="InterPro" id="IPR000261">
    <property type="entry name" value="EH_dom"/>
</dbReference>
<gene>
    <name evidence="5" type="ORF">HPBE_LOCUS26703</name>
</gene>
<dbReference type="SMART" id="SM00054">
    <property type="entry name" value="EFh"/>
    <property type="match status" value="2"/>
</dbReference>
<evidence type="ECO:0000259" key="4">
    <source>
        <dbReference type="PROSITE" id="PS50222"/>
    </source>
</evidence>
<name>A0A183GVI4_HELPZ</name>
<dbReference type="InterPro" id="IPR002048">
    <property type="entry name" value="EF_hand_dom"/>
</dbReference>
<dbReference type="GO" id="GO:0060090">
    <property type="term" value="F:molecular adaptor activity"/>
    <property type="evidence" value="ECO:0007669"/>
    <property type="project" value="TreeGrafter"/>
</dbReference>
<dbReference type="GO" id="GO:0005737">
    <property type="term" value="C:cytoplasm"/>
    <property type="evidence" value="ECO:0007669"/>
    <property type="project" value="TreeGrafter"/>
</dbReference>
<dbReference type="WBParaSite" id="HPBE_0002670401-mRNA-1">
    <property type="protein sequence ID" value="HPBE_0002670401-mRNA-1"/>
    <property type="gene ID" value="HPBE_0002670401"/>
</dbReference>
<dbReference type="InterPro" id="IPR011992">
    <property type="entry name" value="EF-hand-dom_pair"/>
</dbReference>
<dbReference type="SMART" id="SM00027">
    <property type="entry name" value="EH"/>
    <property type="match status" value="1"/>
</dbReference>
<organism evidence="6 7">
    <name type="scientific">Heligmosomoides polygyrus</name>
    <name type="common">Parasitic roundworm</name>
    <dbReference type="NCBI Taxonomy" id="6339"/>
    <lineage>
        <taxon>Eukaryota</taxon>
        <taxon>Metazoa</taxon>
        <taxon>Ecdysozoa</taxon>
        <taxon>Nematoda</taxon>
        <taxon>Chromadorea</taxon>
        <taxon>Rhabditida</taxon>
        <taxon>Rhabditina</taxon>
        <taxon>Rhabditomorpha</taxon>
        <taxon>Strongyloidea</taxon>
        <taxon>Heligmosomidae</taxon>
        <taxon>Heligmosomoides</taxon>
    </lineage>
</organism>
<evidence type="ECO:0000256" key="2">
    <source>
        <dbReference type="SAM" id="MobiDB-lite"/>
    </source>
</evidence>
<keyword evidence="6" id="KW-1185">Reference proteome</keyword>
<dbReference type="Gene3D" id="1.10.238.10">
    <property type="entry name" value="EF-hand"/>
    <property type="match status" value="2"/>
</dbReference>
<dbReference type="Proteomes" id="UP000050761">
    <property type="component" value="Unassembled WGS sequence"/>
</dbReference>
<dbReference type="GO" id="GO:0150007">
    <property type="term" value="P:clathrin-dependent synaptic vesicle endocytosis"/>
    <property type="evidence" value="ECO:0007669"/>
    <property type="project" value="TreeGrafter"/>
</dbReference>
<dbReference type="OrthoDB" id="2015333at2759"/>
<dbReference type="AlphaFoldDB" id="A0A183GVI4"/>
<accession>A0A3P8FHN2</accession>
<evidence type="ECO:0000313" key="5">
    <source>
        <dbReference type="EMBL" id="VDP59008.1"/>
    </source>
</evidence>
<proteinExistence type="predicted"/>
<dbReference type="GO" id="GO:0005509">
    <property type="term" value="F:calcium ion binding"/>
    <property type="evidence" value="ECO:0007669"/>
    <property type="project" value="InterPro"/>
</dbReference>
<accession>A0A183GVI4</accession>
<dbReference type="PROSITE" id="PS50031">
    <property type="entry name" value="EH"/>
    <property type="match status" value="2"/>
</dbReference>
<dbReference type="GO" id="GO:0042734">
    <property type="term" value="C:presynaptic membrane"/>
    <property type="evidence" value="ECO:0007669"/>
    <property type="project" value="TreeGrafter"/>
</dbReference>
<feature type="region of interest" description="Disordered" evidence="2">
    <location>
        <begin position="170"/>
        <end position="200"/>
    </location>
</feature>
<dbReference type="PROSITE" id="PS50222">
    <property type="entry name" value="EF_HAND_2"/>
    <property type="match status" value="2"/>
</dbReference>
<feature type="domain" description="EH" evidence="3">
    <location>
        <begin position="90"/>
        <end position="163"/>
    </location>
</feature>
<dbReference type="Pfam" id="PF12763">
    <property type="entry name" value="EH"/>
    <property type="match status" value="2"/>
</dbReference>
<dbReference type="PANTHER" id="PTHR11216">
    <property type="entry name" value="EH DOMAIN"/>
    <property type="match status" value="1"/>
</dbReference>
<dbReference type="GO" id="GO:0097708">
    <property type="term" value="C:intracellular vesicle"/>
    <property type="evidence" value="ECO:0007669"/>
    <property type="project" value="TreeGrafter"/>
</dbReference>
<feature type="domain" description="EF-hand" evidence="4">
    <location>
        <begin position="5"/>
        <end position="32"/>
    </location>
</feature>
<dbReference type="SUPFAM" id="SSF47473">
    <property type="entry name" value="EF-hand"/>
    <property type="match status" value="2"/>
</dbReference>
<dbReference type="PANTHER" id="PTHR11216:SF170">
    <property type="entry name" value="DYNAMIN ASSOCIATED PROTEIN 160, ISOFORM D"/>
    <property type="match status" value="1"/>
</dbReference>
<evidence type="ECO:0000313" key="6">
    <source>
        <dbReference type="Proteomes" id="UP000050761"/>
    </source>
</evidence>
<feature type="domain" description="EF-hand" evidence="4">
    <location>
        <begin position="112"/>
        <end position="147"/>
    </location>
</feature>
<evidence type="ECO:0000256" key="1">
    <source>
        <dbReference type="ARBA" id="ARBA00022837"/>
    </source>
</evidence>
<evidence type="ECO:0000259" key="3">
    <source>
        <dbReference type="PROSITE" id="PS50031"/>
    </source>
</evidence>
<feature type="domain" description="EH" evidence="3">
    <location>
        <begin position="1"/>
        <end position="53"/>
    </location>
</feature>
<evidence type="ECO:0000313" key="7">
    <source>
        <dbReference type="WBParaSite" id="HPBE_0002670401-mRNA-1"/>
    </source>
</evidence>
<dbReference type="PROSITE" id="PS00018">
    <property type="entry name" value="EF_HAND_1"/>
    <property type="match status" value="2"/>
</dbReference>
<protein>
    <submittedName>
        <fullName evidence="7">Calmodulin</fullName>
    </submittedName>
</protein>
<dbReference type="InterPro" id="IPR018247">
    <property type="entry name" value="EF_Hand_1_Ca_BS"/>
</dbReference>